<dbReference type="SUPFAM" id="SSF48371">
    <property type="entry name" value="ARM repeat"/>
    <property type="match status" value="1"/>
</dbReference>
<comment type="similarity">
    <text evidence="2">Belongs to the RIX1/PELP1 family.</text>
</comment>
<feature type="region of interest" description="Disordered" evidence="4">
    <location>
        <begin position="382"/>
        <end position="405"/>
    </location>
</feature>
<dbReference type="Pfam" id="PF08167">
    <property type="entry name" value="RIX1"/>
    <property type="match status" value="1"/>
</dbReference>
<proteinExistence type="inferred from homology"/>
<name>A0AAW1PKS1_9CHLO</name>
<evidence type="ECO:0000313" key="7">
    <source>
        <dbReference type="Proteomes" id="UP001489004"/>
    </source>
</evidence>
<evidence type="ECO:0000259" key="5">
    <source>
        <dbReference type="Pfam" id="PF08167"/>
    </source>
</evidence>
<keyword evidence="3" id="KW-0539">Nucleus</keyword>
<evidence type="ECO:0000256" key="1">
    <source>
        <dbReference type="ARBA" id="ARBA00004123"/>
    </source>
</evidence>
<evidence type="ECO:0000256" key="2">
    <source>
        <dbReference type="ARBA" id="ARBA00010511"/>
    </source>
</evidence>
<feature type="domain" description="Pre-rRNA-processing protein RIX1 N-terminal" evidence="5">
    <location>
        <begin position="3"/>
        <end position="133"/>
    </location>
</feature>
<dbReference type="GO" id="GO:0005634">
    <property type="term" value="C:nucleus"/>
    <property type="evidence" value="ECO:0007669"/>
    <property type="project" value="UniProtKB-SubCell"/>
</dbReference>
<protein>
    <recommendedName>
        <fullName evidence="5">Pre-rRNA-processing protein RIX1 N-terminal domain-containing protein</fullName>
    </recommendedName>
</protein>
<dbReference type="Proteomes" id="UP001489004">
    <property type="component" value="Unassembled WGS sequence"/>
</dbReference>
<dbReference type="InterPro" id="IPR012583">
    <property type="entry name" value="RIX1_N"/>
</dbReference>
<dbReference type="InterPro" id="IPR016024">
    <property type="entry name" value="ARM-type_fold"/>
</dbReference>
<dbReference type="PANTHER" id="PTHR34105:SF1">
    <property type="entry name" value="PROLINE-, GLUTAMIC ACID- AND LEUCINE-RICH PROTEIN 1"/>
    <property type="match status" value="1"/>
</dbReference>
<accession>A0AAW1PKS1</accession>
<reference evidence="6 7" key="1">
    <citation type="journal article" date="2024" name="Nat. Commun.">
        <title>Phylogenomics reveals the evolutionary origins of lichenization in chlorophyte algae.</title>
        <authorList>
            <person name="Puginier C."/>
            <person name="Libourel C."/>
            <person name="Otte J."/>
            <person name="Skaloud P."/>
            <person name="Haon M."/>
            <person name="Grisel S."/>
            <person name="Petersen M."/>
            <person name="Berrin J.G."/>
            <person name="Delaux P.M."/>
            <person name="Dal Grande F."/>
            <person name="Keller J."/>
        </authorList>
    </citation>
    <scope>NUCLEOTIDE SEQUENCE [LARGE SCALE GENOMIC DNA]</scope>
    <source>
        <strain evidence="6 7">SAG 2043</strain>
    </source>
</reference>
<dbReference type="GO" id="GO:0006364">
    <property type="term" value="P:rRNA processing"/>
    <property type="evidence" value="ECO:0007669"/>
    <property type="project" value="TreeGrafter"/>
</dbReference>
<dbReference type="AlphaFoldDB" id="A0AAW1PKS1"/>
<comment type="subcellular location">
    <subcellularLocation>
        <location evidence="1">Nucleus</location>
    </subcellularLocation>
</comment>
<gene>
    <name evidence="6" type="ORF">WJX72_011546</name>
</gene>
<feature type="region of interest" description="Disordered" evidence="4">
    <location>
        <begin position="549"/>
        <end position="571"/>
    </location>
</feature>
<sequence length="571" mass="59412">MEKNEASRQMGSTLLQTTMHESSTQTFIEHYSTWFARLLALVKGQPSASLLQSLWTALATLFGKVGQLLAVAGVRREGSGMVAKLLPTLLPLLEHPGGGAADVAMAHALHAALIALPSACRAHLKPLEQYASQAVLADTGSTELQRVAAACLAALPGVTGDAASWSAMVQRLLVTLHDTLDTAFMGMDDAGLRGAARAALDPGAISLAGPASAAALLGASQHTTAAALKRLAGLLDCLERLMTQGYPVAVPLPSNGILLLLTRILSMDDSTGRQPPSASAYLELCGQLPELHATALELLITLLRAGRGALTPLFASMCRLMGDLMRRIAAGGTASFTTIAWTVRQGVYKTAAELERQAHAGAGSRLAAEALAAAVLELYGPQQTRSTGGGEPGPRKRQKKAKAREEGLDGLATGQMVASAGAAVQVPSFIGWQRELAVQQASLGLLEVILKVTGSSLPGPQRVQLDSVVVHVANTAVQKLGQEPESGGREGPVAELQLAAYRALLASVVAPSAHRPPFLPQALALFRQGLHASSPALAQLCRQALISESTPSTCRPSTPGKGSAHLNWLTD</sequence>
<dbReference type="PANTHER" id="PTHR34105">
    <property type="entry name" value="PROLINE-, GLUTAMIC ACID- AND LEUCINE-RICH PROTEIN 1"/>
    <property type="match status" value="1"/>
</dbReference>
<dbReference type="EMBL" id="JALJOR010000011">
    <property type="protein sequence ID" value="KAK9809218.1"/>
    <property type="molecule type" value="Genomic_DNA"/>
</dbReference>
<organism evidence="6 7">
    <name type="scientific">[Myrmecia] bisecta</name>
    <dbReference type="NCBI Taxonomy" id="41462"/>
    <lineage>
        <taxon>Eukaryota</taxon>
        <taxon>Viridiplantae</taxon>
        <taxon>Chlorophyta</taxon>
        <taxon>core chlorophytes</taxon>
        <taxon>Trebouxiophyceae</taxon>
        <taxon>Trebouxiales</taxon>
        <taxon>Trebouxiaceae</taxon>
        <taxon>Myrmecia</taxon>
    </lineage>
</organism>
<evidence type="ECO:0000256" key="4">
    <source>
        <dbReference type="SAM" id="MobiDB-lite"/>
    </source>
</evidence>
<evidence type="ECO:0000256" key="3">
    <source>
        <dbReference type="ARBA" id="ARBA00023242"/>
    </source>
</evidence>
<evidence type="ECO:0000313" key="6">
    <source>
        <dbReference type="EMBL" id="KAK9809218.1"/>
    </source>
</evidence>
<comment type="caution">
    <text evidence="6">The sequence shown here is derived from an EMBL/GenBank/DDBJ whole genome shotgun (WGS) entry which is preliminary data.</text>
</comment>
<keyword evidence="7" id="KW-1185">Reference proteome</keyword>